<evidence type="ECO:0000313" key="2">
    <source>
        <dbReference type="Proteomes" id="UP000005167"/>
    </source>
</evidence>
<accession>G2FI35</accession>
<name>G2FI35_9GAMM</name>
<organism evidence="1 2">
    <name type="scientific">endosymbiont of Tevnia jerichonana</name>
    <name type="common">vent Tica</name>
    <dbReference type="NCBI Taxonomy" id="1049564"/>
    <lineage>
        <taxon>Bacteria</taxon>
        <taxon>Pseudomonadati</taxon>
        <taxon>Pseudomonadota</taxon>
        <taxon>Gammaproteobacteria</taxon>
        <taxon>sulfur-oxidizing symbionts</taxon>
    </lineage>
</organism>
<gene>
    <name evidence="1" type="ORF">TevJSym_az00250</name>
</gene>
<evidence type="ECO:0000313" key="1">
    <source>
        <dbReference type="EMBL" id="EGW53544.1"/>
    </source>
</evidence>
<dbReference type="EMBL" id="AFZB01000026">
    <property type="protein sequence ID" value="EGW53544.1"/>
    <property type="molecule type" value="Genomic_DNA"/>
</dbReference>
<reference evidence="1 2" key="1">
    <citation type="journal article" date="2011" name="ISME J.">
        <title>The endosymbionts of the deep-sea tubeworms Riftia pachyptila and Tevnia jerichonana share an identical physiology as revealed by proteogenomic analyses.</title>
        <authorList>
            <person name="Gardebrecht A."/>
            <person name="Markert S."/>
            <person name="Felbeck H."/>
            <person name="Thuermer A."/>
            <person name="Albrecht D."/>
            <person name="Wollherr A."/>
            <person name="Kabisch J."/>
            <person name="Lehmann R."/>
            <person name="Daniel R."/>
            <person name="Liesegang H."/>
            <person name="Hecker M."/>
            <person name="Sievert S.M."/>
            <person name="Schweder T."/>
        </authorList>
    </citation>
    <scope>NUCLEOTIDE SEQUENCE [LARGE SCALE GENOMIC DNA]</scope>
</reference>
<proteinExistence type="predicted"/>
<protein>
    <submittedName>
        <fullName evidence="1">Uncharacterized protein</fullName>
    </submittedName>
</protein>
<comment type="caution">
    <text evidence="1">The sequence shown here is derived from an EMBL/GenBank/DDBJ whole genome shotgun (WGS) entry which is preliminary data.</text>
</comment>
<dbReference type="AlphaFoldDB" id="G2FI35"/>
<dbReference type="Proteomes" id="UP000005167">
    <property type="component" value="Unassembled WGS sequence"/>
</dbReference>
<keyword evidence="2" id="KW-1185">Reference proteome</keyword>
<sequence>MGDTAPEQGMVIGVAFAGYWMRDTPARSLPADEHHLHRKATIRGSNSCGSAAVDCDEFDT</sequence>